<gene>
    <name evidence="1" type="ORF">IPN02_06910</name>
</gene>
<dbReference type="SUPFAM" id="SSF143880">
    <property type="entry name" value="NE0471 N-terminal domain-like"/>
    <property type="match status" value="1"/>
</dbReference>
<dbReference type="Pfam" id="PF10387">
    <property type="entry name" value="DUF2442"/>
    <property type="match status" value="1"/>
</dbReference>
<proteinExistence type="predicted"/>
<reference evidence="1 2" key="1">
    <citation type="submission" date="2020-10" db="EMBL/GenBank/DDBJ databases">
        <title>Connecting structure to function with the recovery of over 1000 high-quality activated sludge metagenome-assembled genomes encoding full-length rRNA genes using long-read sequencing.</title>
        <authorList>
            <person name="Singleton C.M."/>
            <person name="Petriglieri F."/>
            <person name="Kristensen J.M."/>
            <person name="Kirkegaard R.H."/>
            <person name="Michaelsen T.Y."/>
            <person name="Andersen M.H."/>
            <person name="Karst S.M."/>
            <person name="Dueholm M.S."/>
            <person name="Nielsen P.H."/>
            <person name="Albertsen M."/>
        </authorList>
    </citation>
    <scope>NUCLEOTIDE SEQUENCE [LARGE SCALE GENOMIC DNA]</scope>
    <source>
        <strain evidence="1">Lyne_18-Q3-R50-59_MAXAC.006</strain>
    </source>
</reference>
<evidence type="ECO:0000313" key="2">
    <source>
        <dbReference type="Proteomes" id="UP000727993"/>
    </source>
</evidence>
<comment type="caution">
    <text evidence="1">The sequence shown here is derived from an EMBL/GenBank/DDBJ whole genome shotgun (WGS) entry which is preliminary data.</text>
</comment>
<sequence>MKGTDEYVLVDVTDVRVLSRYVTELTFDDGSVKVIDLEDWLTGPDFGWLLEDYPAFCEVAVDSESGTIRFSNGAEFSPAGLYLAAKAAVPA</sequence>
<protein>
    <submittedName>
        <fullName evidence="1">DUF2442 domain-containing protein</fullName>
    </submittedName>
</protein>
<dbReference type="InterPro" id="IPR018841">
    <property type="entry name" value="DUF2442"/>
</dbReference>
<dbReference type="EMBL" id="JADJZA010000003">
    <property type="protein sequence ID" value="MBK9296568.1"/>
    <property type="molecule type" value="Genomic_DNA"/>
</dbReference>
<dbReference type="Gene3D" id="3.30.2020.10">
    <property type="entry name" value="NE0471-like N-terminal domain"/>
    <property type="match status" value="1"/>
</dbReference>
<accession>A0A936NAD2</accession>
<dbReference type="Proteomes" id="UP000727993">
    <property type="component" value="Unassembled WGS sequence"/>
</dbReference>
<name>A0A936NAD2_9ACTN</name>
<organism evidence="1 2">
    <name type="scientific">Candidatus Neomicrothrix subdominans</name>
    <dbReference type="NCBI Taxonomy" id="2954438"/>
    <lineage>
        <taxon>Bacteria</taxon>
        <taxon>Bacillati</taxon>
        <taxon>Actinomycetota</taxon>
        <taxon>Acidimicrobiia</taxon>
        <taxon>Acidimicrobiales</taxon>
        <taxon>Microthrixaceae</taxon>
        <taxon>Candidatus Neomicrothrix</taxon>
    </lineage>
</organism>
<dbReference type="InterPro" id="IPR036782">
    <property type="entry name" value="NE0471-like_N"/>
</dbReference>
<dbReference type="AlphaFoldDB" id="A0A936NAD2"/>
<evidence type="ECO:0000313" key="1">
    <source>
        <dbReference type="EMBL" id="MBK9296568.1"/>
    </source>
</evidence>